<dbReference type="STRING" id="415747.SAMN03097708_00844"/>
<accession>A0A1G5PTU1</accession>
<proteinExistence type="predicted"/>
<evidence type="ECO:0000256" key="1">
    <source>
        <dbReference type="SAM" id="MobiDB-lite"/>
    </source>
</evidence>
<sequence>MTFFPCNGSAFVPLPVAVTIGRGASEAGPLAGARQRSSACRLALRPPMVLLHQPRIRPMGTASGEGTTPCPEPEPEGVVLTCPLSKSNAFASDATKRSPFFASCLTINYRASRREHPKSLRRISPAQNRKRVKTESAQINKDQQCRTKQKTASNVLALALFGNGTTKTTMKYRKAKSVPTAVERAKLKSTLLSVPPATATAR</sequence>
<evidence type="ECO:0000313" key="2">
    <source>
        <dbReference type="EMBL" id="SCZ52984.1"/>
    </source>
</evidence>
<dbReference type="AlphaFoldDB" id="A0A1G5PTU1"/>
<feature type="region of interest" description="Disordered" evidence="1">
    <location>
        <begin position="115"/>
        <end position="146"/>
    </location>
</feature>
<dbReference type="EMBL" id="FMWD01000002">
    <property type="protein sequence ID" value="SCZ52984.1"/>
    <property type="molecule type" value="Genomic_DNA"/>
</dbReference>
<evidence type="ECO:0000313" key="3">
    <source>
        <dbReference type="Proteomes" id="UP000199648"/>
    </source>
</evidence>
<organism evidence="2 3">
    <name type="scientific">Thiohalomonas denitrificans</name>
    <dbReference type="NCBI Taxonomy" id="415747"/>
    <lineage>
        <taxon>Bacteria</taxon>
        <taxon>Pseudomonadati</taxon>
        <taxon>Pseudomonadota</taxon>
        <taxon>Gammaproteobacteria</taxon>
        <taxon>Thiohalomonadales</taxon>
        <taxon>Thiohalomonadaceae</taxon>
        <taxon>Thiohalomonas</taxon>
    </lineage>
</organism>
<reference evidence="2 3" key="1">
    <citation type="submission" date="2016-10" db="EMBL/GenBank/DDBJ databases">
        <authorList>
            <person name="de Groot N.N."/>
        </authorList>
    </citation>
    <scope>NUCLEOTIDE SEQUENCE [LARGE SCALE GENOMIC DNA]</scope>
    <source>
        <strain evidence="2 3">HLD2</strain>
    </source>
</reference>
<keyword evidence="3" id="KW-1185">Reference proteome</keyword>
<protein>
    <submittedName>
        <fullName evidence="2">Uncharacterized protein</fullName>
    </submittedName>
</protein>
<gene>
    <name evidence="2" type="ORF">SAMN03097708_00844</name>
</gene>
<dbReference type="Proteomes" id="UP000199648">
    <property type="component" value="Unassembled WGS sequence"/>
</dbReference>
<name>A0A1G5PTU1_9GAMM</name>